<keyword evidence="2" id="KW-1133">Transmembrane helix</keyword>
<gene>
    <name evidence="3" type="ORF">ACFQS3_17980</name>
</gene>
<dbReference type="EMBL" id="JBHSYS010000004">
    <property type="protein sequence ID" value="MFC6959091.1"/>
    <property type="molecule type" value="Genomic_DNA"/>
</dbReference>
<comment type="caution">
    <text evidence="3">The sequence shown here is derived from an EMBL/GenBank/DDBJ whole genome shotgun (WGS) entry which is preliminary data.</text>
</comment>
<reference evidence="4" key="1">
    <citation type="journal article" date="2019" name="Int. J. Syst. Evol. Microbiol.">
        <title>The Global Catalogue of Microorganisms (GCM) 10K type strain sequencing project: providing services to taxonomists for standard genome sequencing and annotation.</title>
        <authorList>
            <consortium name="The Broad Institute Genomics Platform"/>
            <consortium name="The Broad Institute Genome Sequencing Center for Infectious Disease"/>
            <person name="Wu L."/>
            <person name="Ma J."/>
        </authorList>
    </citation>
    <scope>NUCLEOTIDE SEQUENCE [LARGE SCALE GENOMIC DNA]</scope>
    <source>
        <strain evidence="4">KACC 12634</strain>
    </source>
</reference>
<keyword evidence="4" id="KW-1185">Reference proteome</keyword>
<sequence length="178" mass="17871">MSKSDTVMLKAVEDDPPEIEPMPDDLERALAERRPWTNRATKWIAAAVLVAGGFAGGVAVQQQWGATETAAEADAGGFPDMSAMGDGGGFPGGGEMPGGFGGQETTGTVTGVDGTTVTIETEDGTTVTVETGEDTAVTSSEVIDLGSLAAGDTVTVTGETAEDGTVTADALERTAAAE</sequence>
<protein>
    <recommendedName>
        <fullName evidence="5">DUF5666 domain-containing protein</fullName>
    </recommendedName>
</protein>
<dbReference type="RefSeq" id="WP_382344768.1">
    <property type="nucleotide sequence ID" value="NZ_JBHMBP010000001.1"/>
</dbReference>
<evidence type="ECO:0000313" key="4">
    <source>
        <dbReference type="Proteomes" id="UP001596470"/>
    </source>
</evidence>
<keyword evidence="2" id="KW-0472">Membrane</keyword>
<keyword evidence="2" id="KW-0812">Transmembrane</keyword>
<feature type="compositionally biased region" description="Gly residues" evidence="1">
    <location>
        <begin position="85"/>
        <end position="104"/>
    </location>
</feature>
<organism evidence="3 4">
    <name type="scientific">Glycomyces mayteni</name>
    <dbReference type="NCBI Taxonomy" id="543887"/>
    <lineage>
        <taxon>Bacteria</taxon>
        <taxon>Bacillati</taxon>
        <taxon>Actinomycetota</taxon>
        <taxon>Actinomycetes</taxon>
        <taxon>Glycomycetales</taxon>
        <taxon>Glycomycetaceae</taxon>
        <taxon>Glycomyces</taxon>
    </lineage>
</organism>
<feature type="transmembrane region" description="Helical" evidence="2">
    <location>
        <begin position="43"/>
        <end position="60"/>
    </location>
</feature>
<evidence type="ECO:0000256" key="2">
    <source>
        <dbReference type="SAM" id="Phobius"/>
    </source>
</evidence>
<evidence type="ECO:0008006" key="5">
    <source>
        <dbReference type="Google" id="ProtNLM"/>
    </source>
</evidence>
<feature type="region of interest" description="Disordered" evidence="1">
    <location>
        <begin position="77"/>
        <end position="111"/>
    </location>
</feature>
<proteinExistence type="predicted"/>
<feature type="region of interest" description="Disordered" evidence="1">
    <location>
        <begin position="1"/>
        <end position="23"/>
    </location>
</feature>
<evidence type="ECO:0000313" key="3">
    <source>
        <dbReference type="EMBL" id="MFC6959091.1"/>
    </source>
</evidence>
<name>A0ABW2DD12_9ACTN</name>
<accession>A0ABW2DD12</accession>
<feature type="compositionally biased region" description="Acidic residues" evidence="1">
    <location>
        <begin position="14"/>
        <end position="23"/>
    </location>
</feature>
<evidence type="ECO:0000256" key="1">
    <source>
        <dbReference type="SAM" id="MobiDB-lite"/>
    </source>
</evidence>
<dbReference type="Proteomes" id="UP001596470">
    <property type="component" value="Unassembled WGS sequence"/>
</dbReference>